<evidence type="ECO:0000313" key="2">
    <source>
        <dbReference type="EMBL" id="KAL0950338.1"/>
    </source>
</evidence>
<dbReference type="PANTHER" id="PTHR34365:SF7">
    <property type="entry name" value="GLYCINE-RICH DOMAIN-CONTAINING PROTEIN 1"/>
    <property type="match status" value="1"/>
</dbReference>
<reference evidence="3" key="1">
    <citation type="submission" date="2024-06" db="EMBL/GenBank/DDBJ databases">
        <title>Multi-omics analyses provide insights into the biosynthesis of the anticancer antibiotic pleurotin in Hohenbuehelia grisea.</title>
        <authorList>
            <person name="Weaver J.A."/>
            <person name="Alberti F."/>
        </authorList>
    </citation>
    <scope>NUCLEOTIDE SEQUENCE [LARGE SCALE GENOMIC DNA]</scope>
    <source>
        <strain evidence="3">T-177</strain>
    </source>
</reference>
<evidence type="ECO:0000313" key="3">
    <source>
        <dbReference type="Proteomes" id="UP001556367"/>
    </source>
</evidence>
<dbReference type="Pfam" id="PF07173">
    <property type="entry name" value="GRDP-like"/>
    <property type="match status" value="1"/>
</dbReference>
<evidence type="ECO:0000256" key="1">
    <source>
        <dbReference type="SAM" id="MobiDB-lite"/>
    </source>
</evidence>
<protein>
    <submittedName>
        <fullName evidence="2">Uncharacterized protein</fullName>
    </submittedName>
</protein>
<organism evidence="2 3">
    <name type="scientific">Hohenbuehelia grisea</name>
    <dbReference type="NCBI Taxonomy" id="104357"/>
    <lineage>
        <taxon>Eukaryota</taxon>
        <taxon>Fungi</taxon>
        <taxon>Dikarya</taxon>
        <taxon>Basidiomycota</taxon>
        <taxon>Agaricomycotina</taxon>
        <taxon>Agaricomycetes</taxon>
        <taxon>Agaricomycetidae</taxon>
        <taxon>Agaricales</taxon>
        <taxon>Pleurotineae</taxon>
        <taxon>Pleurotaceae</taxon>
        <taxon>Hohenbuehelia</taxon>
    </lineage>
</organism>
<dbReference type="PANTHER" id="PTHR34365">
    <property type="entry name" value="ENOLASE (DUF1399)"/>
    <property type="match status" value="1"/>
</dbReference>
<feature type="compositionally biased region" description="Basic and acidic residues" evidence="1">
    <location>
        <begin position="558"/>
        <end position="572"/>
    </location>
</feature>
<feature type="region of interest" description="Disordered" evidence="1">
    <location>
        <begin position="534"/>
        <end position="572"/>
    </location>
</feature>
<sequence length="673" mass="75189">MAGFLPPYMVTQLDSSLPGYSFPRSFQVGRRTTAPFVTDAQLRGHLALLRVFSELKERVEADADLNAYFESNMPDASDTEAFRQKKWAAFVAVAVERFERWYNTISSMDEFEFRRGHFPPVDVMMVWHAYLLNPGWYAEDCARLPNGNQLRALGEILAGALSSFEGNYTGEMTHDSELSRSRWYMRTETVWDPLRGPREMKTKPMTCPGCARRVQAAFMNKEGTGYAQASFSLQCACGMEITRDKLGALKFVLDIVRDDDTHRSFLAGTVQSPISNPIGTYLSPQTLVRASLFKDTFVSSRVFARPKRKGSHVSESEWIKQIMKRMKSSISTVNTKLSTKLKPNIRQHVLSAYTDDRMFSVELVGAVLRQGSFTKKMNDLQWTLPGYFSSSVDAIALQHAIARYHAFMDLMTGPGAFLVPTLDIDLAWHTHQLMATAYGTDCKEVLGKFIDHDDKISENNLATAYDMTCKAWKQRFGQAYSHCGCPLPGDSIGTKLQRLIGIRRERIAPSYLIPPDEPNLLAATHPSDHNAVFPFHHRGEGEAARKRRRAKYTRRQRRAAEQAQRDRGDERGNRYVESHQAAFLTPVPIYYGSYACVAASGNVVTSGGGTSGASGGGGGSTCASVSTMYLLFFFLFRLINLCRAQVVAVLGARLRVLVCGPLVYDFVSLANNS</sequence>
<dbReference type="Proteomes" id="UP001556367">
    <property type="component" value="Unassembled WGS sequence"/>
</dbReference>
<dbReference type="EMBL" id="JASNQZ010000012">
    <property type="protein sequence ID" value="KAL0950338.1"/>
    <property type="molecule type" value="Genomic_DNA"/>
</dbReference>
<name>A0ABR3J4B4_9AGAR</name>
<gene>
    <name evidence="2" type="ORF">HGRIS_010307</name>
</gene>
<proteinExistence type="predicted"/>
<accession>A0ABR3J4B4</accession>
<comment type="caution">
    <text evidence="2">The sequence shown here is derived from an EMBL/GenBank/DDBJ whole genome shotgun (WGS) entry which is preliminary data.</text>
</comment>
<feature type="compositionally biased region" description="Basic residues" evidence="1">
    <location>
        <begin position="545"/>
        <end position="557"/>
    </location>
</feature>
<keyword evidence="3" id="KW-1185">Reference proteome</keyword>
<dbReference type="InterPro" id="IPR009836">
    <property type="entry name" value="GRDP-like"/>
</dbReference>